<proteinExistence type="predicted"/>
<dbReference type="InterPro" id="IPR012505">
    <property type="entry name" value="YbbR"/>
</dbReference>
<keyword evidence="1" id="KW-0812">Transmembrane</keyword>
<name>C6XT57_PEDHD</name>
<dbReference type="PANTHER" id="PTHR37804:SF1">
    <property type="entry name" value="CDAA REGULATORY PROTEIN CDAR"/>
    <property type="match status" value="1"/>
</dbReference>
<keyword evidence="3" id="KW-1185">Reference proteome</keyword>
<feature type="transmembrane region" description="Helical" evidence="1">
    <location>
        <begin position="27"/>
        <end position="46"/>
    </location>
</feature>
<dbReference type="InterPro" id="IPR053154">
    <property type="entry name" value="c-di-AMP_regulator"/>
</dbReference>
<gene>
    <name evidence="2" type="ordered locus">Phep_1404</name>
</gene>
<dbReference type="Proteomes" id="UP000000852">
    <property type="component" value="Chromosome"/>
</dbReference>
<keyword evidence="1" id="KW-1133">Transmembrane helix</keyword>
<reference evidence="2 3" key="1">
    <citation type="journal article" date="2009" name="Stand. Genomic Sci.">
        <title>Complete genome sequence of Pedobacter heparinus type strain (HIM 762-3).</title>
        <authorList>
            <person name="Han C."/>
            <person name="Spring S."/>
            <person name="Lapidus A."/>
            <person name="Del Rio T.G."/>
            <person name="Tice H."/>
            <person name="Copeland A."/>
            <person name="Cheng J.F."/>
            <person name="Lucas S."/>
            <person name="Chen F."/>
            <person name="Nolan M."/>
            <person name="Bruce D."/>
            <person name="Goodwin L."/>
            <person name="Pitluck S."/>
            <person name="Ivanova N."/>
            <person name="Mavromatis K."/>
            <person name="Mikhailova N."/>
            <person name="Pati A."/>
            <person name="Chen A."/>
            <person name="Palaniappan K."/>
            <person name="Land M."/>
            <person name="Hauser L."/>
            <person name="Chang Y.J."/>
            <person name="Jeffries C.C."/>
            <person name="Saunders E."/>
            <person name="Chertkov O."/>
            <person name="Brettin T."/>
            <person name="Goker M."/>
            <person name="Rohde M."/>
            <person name="Bristow J."/>
            <person name="Eisen J.A."/>
            <person name="Markowitz V."/>
            <person name="Hugenholtz P."/>
            <person name="Kyrpides N.C."/>
            <person name="Klenk H.P."/>
            <person name="Detter J.C."/>
        </authorList>
    </citation>
    <scope>NUCLEOTIDE SEQUENCE [LARGE SCALE GENOMIC DNA]</scope>
    <source>
        <strain evidence="3">ATCC 13125 / DSM 2366 / CIP 104194 / JCM 7457 / NBRC 12017 / NCIMB 9290 / NRRL B-14731 / HIM 762-3</strain>
    </source>
</reference>
<protein>
    <recommendedName>
        <fullName evidence="4">YbbR family protein</fullName>
    </recommendedName>
</protein>
<dbReference type="eggNOG" id="COG4856">
    <property type="taxonomic scope" value="Bacteria"/>
</dbReference>
<dbReference type="KEGG" id="phe:Phep_1404"/>
<sequence>MFGVAFVFEYIYDMPFIKLTKIERKRFLVLITCLLIAIAAWLFMALNNKYVYTAKTVLKYASIPQKKAFHPLQSDTVDLQVEGTGWQLLFARLRVNPQSISISLEKLNNSNFILFSEQLYNVNRQLETSQKIISVKPDTLYFDFSEKTVKRVPVKLNAKFSFVKQYGISSPIELTPDYVTISGPEQELARIKEWKTDSLNLDDVQYTTKKVVGMTQSKLKNVSIFPASVEVKVPVDEFTEKILEVPLKIINNNAYYSIKLYPKKVKVTFMVALSKYSQVNEDFIEAIVDMDEWKNLNHSRLRVKIIRFPDYCRLIQVAPGKVDFIIEK</sequence>
<dbReference type="AlphaFoldDB" id="C6XT57"/>
<organism evidence="2 3">
    <name type="scientific">Pedobacter heparinus (strain ATCC 13125 / DSM 2366 / CIP 104194 / JCM 7457 / NBRC 12017 / NCIMB 9290 / NRRL B-14731 / HIM 762-3)</name>
    <dbReference type="NCBI Taxonomy" id="485917"/>
    <lineage>
        <taxon>Bacteria</taxon>
        <taxon>Pseudomonadati</taxon>
        <taxon>Bacteroidota</taxon>
        <taxon>Sphingobacteriia</taxon>
        <taxon>Sphingobacteriales</taxon>
        <taxon>Sphingobacteriaceae</taxon>
        <taxon>Pedobacter</taxon>
    </lineage>
</organism>
<dbReference type="Pfam" id="PF07949">
    <property type="entry name" value="YbbR"/>
    <property type="match status" value="1"/>
</dbReference>
<evidence type="ECO:0008006" key="4">
    <source>
        <dbReference type="Google" id="ProtNLM"/>
    </source>
</evidence>
<accession>C6XT57</accession>
<dbReference type="HOGENOM" id="CLU_069602_0_0_10"/>
<keyword evidence="1" id="KW-0472">Membrane</keyword>
<evidence type="ECO:0000313" key="3">
    <source>
        <dbReference type="Proteomes" id="UP000000852"/>
    </source>
</evidence>
<dbReference type="EMBL" id="CP001681">
    <property type="protein sequence ID" value="ACU03618.1"/>
    <property type="molecule type" value="Genomic_DNA"/>
</dbReference>
<dbReference type="STRING" id="485917.Phep_1404"/>
<evidence type="ECO:0000313" key="2">
    <source>
        <dbReference type="EMBL" id="ACU03618.1"/>
    </source>
</evidence>
<dbReference type="Gene3D" id="2.170.120.30">
    <property type="match status" value="1"/>
</dbReference>
<evidence type="ECO:0000256" key="1">
    <source>
        <dbReference type="SAM" id="Phobius"/>
    </source>
</evidence>
<dbReference type="PANTHER" id="PTHR37804">
    <property type="entry name" value="CDAA REGULATORY PROTEIN CDAR"/>
    <property type="match status" value="1"/>
</dbReference>
<dbReference type="Gene3D" id="2.170.120.40">
    <property type="entry name" value="YbbR-like domain"/>
    <property type="match status" value="1"/>
</dbReference>